<evidence type="ECO:0000256" key="1">
    <source>
        <dbReference type="ARBA" id="ARBA00001917"/>
    </source>
</evidence>
<dbReference type="Proteomes" id="UP000243591">
    <property type="component" value="Chromosome"/>
</dbReference>
<dbReference type="AlphaFoldDB" id="A0A1D2LPN2"/>
<gene>
    <name evidence="9" type="ORF">CNY62_03280</name>
</gene>
<dbReference type="InterPro" id="IPR026021">
    <property type="entry name" value="YdjA-like"/>
</dbReference>
<evidence type="ECO:0000256" key="3">
    <source>
        <dbReference type="ARBA" id="ARBA00022630"/>
    </source>
</evidence>
<keyword evidence="5" id="KW-0521">NADP</keyword>
<evidence type="ECO:0000256" key="7">
    <source>
        <dbReference type="ARBA" id="ARBA00023027"/>
    </source>
</evidence>
<sequence>MTKIDLEQLIKTRRTISDFDATPIAAETVQALLETAIWVPNHRLTQPWRFEYYTGPAIAKVATAAFPEQSGKKYDKLNALPGTLLVINSIHEDAGVDGENTEATAALIQTFSLLAWAQNIGTAWKTPGYINKPEFKAALNVAENERVIAMVHLGTPSGEIKAGREREAAANRFTVISE</sequence>
<accession>A0A1D2LPN2</accession>
<comment type="similarity">
    <text evidence="2">Belongs to the nitroreductase family.</text>
</comment>
<dbReference type="InterPro" id="IPR000415">
    <property type="entry name" value="Nitroreductase-like"/>
</dbReference>
<dbReference type="PANTHER" id="PTHR43821">
    <property type="entry name" value="NAD(P)H NITROREDUCTASE YDJA-RELATED"/>
    <property type="match status" value="1"/>
</dbReference>
<evidence type="ECO:0000256" key="6">
    <source>
        <dbReference type="ARBA" id="ARBA00023002"/>
    </source>
</evidence>
<dbReference type="KEGG" id="bths:CNY62_03280"/>
<dbReference type="Gene3D" id="3.40.109.10">
    <property type="entry name" value="NADH Oxidase"/>
    <property type="match status" value="1"/>
</dbReference>
<proteinExistence type="inferred from homology"/>
<protein>
    <recommendedName>
        <fullName evidence="8">Nitroreductase domain-containing protein</fullName>
    </recommendedName>
</protein>
<dbReference type="OrthoDB" id="9804207at2"/>
<evidence type="ECO:0000313" key="10">
    <source>
        <dbReference type="Proteomes" id="UP000243591"/>
    </source>
</evidence>
<reference evidence="9 10" key="1">
    <citation type="submission" date="2017-09" db="EMBL/GenBank/DDBJ databases">
        <title>Complete Genome Sequences of Two Strains of the Meat Spoilage Bacterium Brochothrix thermosphacta Isolated from Ground Chicken.</title>
        <authorList>
            <person name="Paoli G.C."/>
            <person name="Wijey C."/>
            <person name="Chen C.-Y."/>
            <person name="Nguyen L."/>
            <person name="Yan X."/>
            <person name="Irwin P.L."/>
        </authorList>
    </citation>
    <scope>NUCLEOTIDE SEQUENCE [LARGE SCALE GENOMIC DNA]</scope>
    <source>
        <strain evidence="9 10">BI</strain>
    </source>
</reference>
<dbReference type="GO" id="GO:0016491">
    <property type="term" value="F:oxidoreductase activity"/>
    <property type="evidence" value="ECO:0007669"/>
    <property type="project" value="UniProtKB-KW"/>
</dbReference>
<keyword evidence="3" id="KW-0285">Flavoprotein</keyword>
<comment type="cofactor">
    <cofactor evidence="1">
        <name>FMN</name>
        <dbReference type="ChEBI" id="CHEBI:58210"/>
    </cofactor>
</comment>
<evidence type="ECO:0000256" key="2">
    <source>
        <dbReference type="ARBA" id="ARBA00007118"/>
    </source>
</evidence>
<dbReference type="InterPro" id="IPR052530">
    <property type="entry name" value="NAD(P)H_nitroreductase"/>
</dbReference>
<dbReference type="RefSeq" id="WP_029091585.1">
    <property type="nucleotide sequence ID" value="NZ_CBCPIX010000001.1"/>
</dbReference>
<dbReference type="InterPro" id="IPR029479">
    <property type="entry name" value="Nitroreductase"/>
</dbReference>
<dbReference type="Pfam" id="PF00881">
    <property type="entry name" value="Nitroreductase"/>
    <property type="match status" value="1"/>
</dbReference>
<feature type="domain" description="Nitroreductase" evidence="8">
    <location>
        <begin position="10"/>
        <end position="154"/>
    </location>
</feature>
<keyword evidence="7" id="KW-0520">NAD</keyword>
<dbReference type="CDD" id="cd02135">
    <property type="entry name" value="YdjA-like"/>
    <property type="match status" value="1"/>
</dbReference>
<keyword evidence="4" id="KW-0288">FMN</keyword>
<evidence type="ECO:0000259" key="8">
    <source>
        <dbReference type="Pfam" id="PF00881"/>
    </source>
</evidence>
<dbReference type="STRING" id="2756.BFR44_00600"/>
<dbReference type="PANTHER" id="PTHR43821:SF1">
    <property type="entry name" value="NAD(P)H NITROREDUCTASE YDJA-RELATED"/>
    <property type="match status" value="1"/>
</dbReference>
<dbReference type="SUPFAM" id="SSF55469">
    <property type="entry name" value="FMN-dependent nitroreductase-like"/>
    <property type="match status" value="1"/>
</dbReference>
<keyword evidence="6" id="KW-0560">Oxidoreductase</keyword>
<organism evidence="9 10">
    <name type="scientific">Brochothrix thermosphacta</name>
    <name type="common">Microbacterium thermosphactum</name>
    <dbReference type="NCBI Taxonomy" id="2756"/>
    <lineage>
        <taxon>Bacteria</taxon>
        <taxon>Bacillati</taxon>
        <taxon>Bacillota</taxon>
        <taxon>Bacilli</taxon>
        <taxon>Bacillales</taxon>
        <taxon>Listeriaceae</taxon>
        <taxon>Brochothrix</taxon>
    </lineage>
</organism>
<evidence type="ECO:0000256" key="4">
    <source>
        <dbReference type="ARBA" id="ARBA00022643"/>
    </source>
</evidence>
<evidence type="ECO:0000256" key="5">
    <source>
        <dbReference type="ARBA" id="ARBA00022857"/>
    </source>
</evidence>
<evidence type="ECO:0000313" key="9">
    <source>
        <dbReference type="EMBL" id="ATF25501.1"/>
    </source>
</evidence>
<name>A0A1D2LPN2_BROTH</name>
<dbReference type="EMBL" id="CP023483">
    <property type="protein sequence ID" value="ATF25501.1"/>
    <property type="molecule type" value="Genomic_DNA"/>
</dbReference>
<keyword evidence="10" id="KW-1185">Reference proteome</keyword>